<sequence length="17" mass="2192">MLKMFTFTTYELFDYKI</sequence>
<organism evidence="1">
    <name type="scientific">Anguilla anguilla</name>
    <name type="common">European freshwater eel</name>
    <name type="synonym">Muraena anguilla</name>
    <dbReference type="NCBI Taxonomy" id="7936"/>
    <lineage>
        <taxon>Eukaryota</taxon>
        <taxon>Metazoa</taxon>
        <taxon>Chordata</taxon>
        <taxon>Craniata</taxon>
        <taxon>Vertebrata</taxon>
        <taxon>Euteleostomi</taxon>
        <taxon>Actinopterygii</taxon>
        <taxon>Neopterygii</taxon>
        <taxon>Teleostei</taxon>
        <taxon>Anguilliformes</taxon>
        <taxon>Anguillidae</taxon>
        <taxon>Anguilla</taxon>
    </lineage>
</organism>
<reference evidence="1" key="2">
    <citation type="journal article" date="2015" name="Fish Shellfish Immunol.">
        <title>Early steps in the European eel (Anguilla anguilla)-Vibrio vulnificus interaction in the gills: Role of the RtxA13 toxin.</title>
        <authorList>
            <person name="Callol A."/>
            <person name="Pajuelo D."/>
            <person name="Ebbesson L."/>
            <person name="Teles M."/>
            <person name="MacKenzie S."/>
            <person name="Amaro C."/>
        </authorList>
    </citation>
    <scope>NUCLEOTIDE SEQUENCE</scope>
</reference>
<proteinExistence type="predicted"/>
<reference evidence="1" key="1">
    <citation type="submission" date="2014-11" db="EMBL/GenBank/DDBJ databases">
        <authorList>
            <person name="Amaro Gonzalez C."/>
        </authorList>
    </citation>
    <scope>NUCLEOTIDE SEQUENCE</scope>
</reference>
<protein>
    <submittedName>
        <fullName evidence="1">Uncharacterized protein</fullName>
    </submittedName>
</protein>
<name>A0A0E9UWX1_ANGAN</name>
<accession>A0A0E9UWX1</accession>
<dbReference type="EMBL" id="GBXM01039104">
    <property type="protein sequence ID" value="JAH69473.1"/>
    <property type="molecule type" value="Transcribed_RNA"/>
</dbReference>
<dbReference type="AlphaFoldDB" id="A0A0E9UWX1"/>
<evidence type="ECO:0000313" key="1">
    <source>
        <dbReference type="EMBL" id="JAH69473.1"/>
    </source>
</evidence>